<dbReference type="EMBL" id="BMKF01000002">
    <property type="protein sequence ID" value="GGB69820.1"/>
    <property type="molecule type" value="Genomic_DNA"/>
</dbReference>
<evidence type="ECO:0000256" key="4">
    <source>
        <dbReference type="ARBA" id="ARBA00023002"/>
    </source>
</evidence>
<protein>
    <recommendedName>
        <fullName evidence="5">Putative NADH dehydrogenase/NAD(P)H nitroreductase GCM10011503_18110</fullName>
        <ecNumber evidence="5">1.-.-.-</ecNumber>
    </recommendedName>
</protein>
<keyword evidence="1 5" id="KW-0285">Flavoprotein</keyword>
<dbReference type="InterPro" id="IPR000415">
    <property type="entry name" value="Nitroreductase-like"/>
</dbReference>
<dbReference type="InterPro" id="IPR023936">
    <property type="entry name" value="RutE-like"/>
</dbReference>
<reference evidence="8" key="1">
    <citation type="journal article" date="2019" name="Int. J. Syst. Evol. Microbiol.">
        <title>The Global Catalogue of Microorganisms (GCM) 10K type strain sequencing project: providing services to taxonomists for standard genome sequencing and annotation.</title>
        <authorList>
            <consortium name="The Broad Institute Genomics Platform"/>
            <consortium name="The Broad Institute Genome Sequencing Center for Infectious Disease"/>
            <person name="Wu L."/>
            <person name="Ma J."/>
        </authorList>
    </citation>
    <scope>NUCLEOTIDE SEQUENCE [LARGE SCALE GENOMIC DNA]</scope>
    <source>
        <strain evidence="8">CGMCC 1.15928</strain>
    </source>
</reference>
<comment type="caution">
    <text evidence="7">The sequence shown here is derived from an EMBL/GenBank/DDBJ whole genome shotgun (WGS) entry which is preliminary data.</text>
</comment>
<dbReference type="InterPro" id="IPR029479">
    <property type="entry name" value="Nitroreductase"/>
</dbReference>
<feature type="domain" description="Nitroreductase" evidence="6">
    <location>
        <begin position="24"/>
        <end position="177"/>
    </location>
</feature>
<dbReference type="SUPFAM" id="SSF55469">
    <property type="entry name" value="FMN-dependent nitroreductase-like"/>
    <property type="match status" value="1"/>
</dbReference>
<proteinExistence type="inferred from homology"/>
<keyword evidence="4 5" id="KW-0560">Oxidoreductase</keyword>
<dbReference type="Pfam" id="PF00881">
    <property type="entry name" value="Nitroreductase"/>
    <property type="match status" value="1"/>
</dbReference>
<keyword evidence="5" id="KW-0520">NAD</keyword>
<dbReference type="NCBIfam" id="NF003768">
    <property type="entry name" value="PRK05365.1"/>
    <property type="match status" value="1"/>
</dbReference>
<keyword evidence="2 5" id="KW-0288">FMN</keyword>
<gene>
    <name evidence="7" type="ORF">GCM10011503_18110</name>
</gene>
<dbReference type="Gene3D" id="3.40.109.10">
    <property type="entry name" value="NADH Oxidase"/>
    <property type="match status" value="1"/>
</dbReference>
<evidence type="ECO:0000256" key="1">
    <source>
        <dbReference type="ARBA" id="ARBA00022630"/>
    </source>
</evidence>
<dbReference type="PANTHER" id="PTHR43543:SF1">
    <property type="entry name" value="MALONIC SEMIALDEHYDE REDUCTASE RUTE-RELATED"/>
    <property type="match status" value="1"/>
</dbReference>
<dbReference type="PANTHER" id="PTHR43543">
    <property type="entry name" value="MALONIC SEMIALDEHYDE REDUCTASE RUTE-RELATED"/>
    <property type="match status" value="1"/>
</dbReference>
<organism evidence="7 8">
    <name type="scientific">Henriciella pelagia</name>
    <dbReference type="NCBI Taxonomy" id="1977912"/>
    <lineage>
        <taxon>Bacteria</taxon>
        <taxon>Pseudomonadati</taxon>
        <taxon>Pseudomonadota</taxon>
        <taxon>Alphaproteobacteria</taxon>
        <taxon>Hyphomonadales</taxon>
        <taxon>Hyphomonadaceae</taxon>
        <taxon>Henriciella</taxon>
    </lineage>
</organism>
<evidence type="ECO:0000256" key="5">
    <source>
        <dbReference type="HAMAP-Rule" id="MF_01204"/>
    </source>
</evidence>
<keyword evidence="3 5" id="KW-0521">NADP</keyword>
<comment type="cofactor">
    <cofactor evidence="5">
        <name>FMN</name>
        <dbReference type="ChEBI" id="CHEBI:58210"/>
    </cofactor>
</comment>
<dbReference type="InterPro" id="IPR050461">
    <property type="entry name" value="Nitroreductase_HadB/RutE"/>
</dbReference>
<evidence type="ECO:0000313" key="7">
    <source>
        <dbReference type="EMBL" id="GGB69820.1"/>
    </source>
</evidence>
<accession>A0ABQ1JIF9</accession>
<comment type="similarity">
    <text evidence="5">Belongs to the nitroreductase family. HadB/RutE subfamily.</text>
</comment>
<evidence type="ECO:0000259" key="6">
    <source>
        <dbReference type="Pfam" id="PF00881"/>
    </source>
</evidence>
<sequence length="200" mass="22707">MSDPVNDYALDLIWRNGRTYNGWLDKPVPETLIRAVYDLTKMGPTSANCCPSRFVFINSPEAKKRLSPHLSEGNREKTMNAPWVCIVATDMMFHEKIPQLFPHNPGAKDWFKDKDKRRETADRNGTLQGAYLIMAARALGLDCGPMSGFSQDGVDMEFFSNKEETKHWRSNFLVAIGHGDDSTIFDRSPRLSFDEACQIL</sequence>
<dbReference type="EC" id="1.-.-.-" evidence="5"/>
<dbReference type="RefSeq" id="WP_084392779.1">
    <property type="nucleotide sequence ID" value="NZ_BMKF01000002.1"/>
</dbReference>
<dbReference type="HAMAP" id="MF_01204">
    <property type="entry name" value="Oxidoreductase_RutE_HadB"/>
    <property type="match status" value="1"/>
</dbReference>
<evidence type="ECO:0000256" key="2">
    <source>
        <dbReference type="ARBA" id="ARBA00022643"/>
    </source>
</evidence>
<evidence type="ECO:0000313" key="8">
    <source>
        <dbReference type="Proteomes" id="UP000628854"/>
    </source>
</evidence>
<dbReference type="Proteomes" id="UP000628854">
    <property type="component" value="Unassembled WGS sequence"/>
</dbReference>
<evidence type="ECO:0000256" key="3">
    <source>
        <dbReference type="ARBA" id="ARBA00022857"/>
    </source>
</evidence>
<name>A0ABQ1JIF9_9PROT</name>
<keyword evidence="8" id="KW-1185">Reference proteome</keyword>
<dbReference type="CDD" id="cd02148">
    <property type="entry name" value="RutE-like"/>
    <property type="match status" value="1"/>
</dbReference>